<proteinExistence type="predicted"/>
<dbReference type="Proteomes" id="UP000201382">
    <property type="component" value="Segment"/>
</dbReference>
<evidence type="ECO:0000256" key="1">
    <source>
        <dbReference type="ARBA" id="ARBA00004328"/>
    </source>
</evidence>
<dbReference type="RefSeq" id="YP_009140437.1">
    <property type="nucleotide sequence ID" value="NC_027121.1"/>
</dbReference>
<dbReference type="KEGG" id="vg:24403528"/>
<evidence type="ECO:0000313" key="4">
    <source>
        <dbReference type="EMBL" id="AKI28610.1"/>
    </source>
</evidence>
<evidence type="ECO:0000256" key="2">
    <source>
        <dbReference type="ARBA" id="ARBA00022561"/>
    </source>
</evidence>
<organism evidence="4 5">
    <name type="scientific">Areca palm velarivirus 1</name>
    <dbReference type="NCBI Taxonomy" id="1654603"/>
    <lineage>
        <taxon>Viruses</taxon>
        <taxon>Riboviria</taxon>
        <taxon>Orthornavirae</taxon>
        <taxon>Kitrinoviricota</taxon>
        <taxon>Alsuviricetes</taxon>
        <taxon>Martellivirales</taxon>
        <taxon>Closteroviridae</taxon>
        <taxon>Velarivirus</taxon>
        <taxon>Velarivirus arecae</taxon>
    </lineage>
</organism>
<dbReference type="GeneID" id="24403528"/>
<evidence type="ECO:0000313" key="5">
    <source>
        <dbReference type="Proteomes" id="UP000201382"/>
    </source>
</evidence>
<sequence length="298" mass="33304">MDRLNLLRNDLAAIRTALAKAENVRTTTERVALETFQDNLDTYLEAAGTNIDRSFLDSIKDLRFPRPAINTRIASANRPAAADVDSQNPALEDDIVNLNALSGSVDFVCQAPDELSPEQKQLVTQHFKIFFAKKVFGLQSENELSTKMWANAFASLCISISEQWTSKTNASNPDTHNSFKVDNRSYDWTQKALWDYINSVNALKAIPNVLRRYGRTCHETIKRTLNEINYVPSGRLAAKNGSVSNYRKNITDFTPSYKEFSTAEEQSSALATKDYAITKSGVGKTIVHTAQIVGNTRR</sequence>
<keyword evidence="3" id="KW-0946">Virion</keyword>
<protein>
    <submittedName>
        <fullName evidence="4">Coat protein</fullName>
    </submittedName>
</protein>
<dbReference type="EMBL" id="KR349464">
    <property type="protein sequence ID" value="AKI28610.1"/>
    <property type="molecule type" value="Genomic_RNA"/>
</dbReference>
<dbReference type="InterPro" id="IPR002679">
    <property type="entry name" value="Closter_coat"/>
</dbReference>
<name>A0A0G2UG90_9CLOS</name>
<reference evidence="4 5" key="1">
    <citation type="submission" date="2015-04" db="EMBL/GenBank/DDBJ databases">
        <title>Complete genome sequence of a novel Velarivirus infecting areca palm in China.</title>
        <authorList>
            <person name="Yu H."/>
        </authorList>
    </citation>
    <scope>NUCLEOTIDE SEQUENCE [LARGE SCALE GENOMIC DNA]</scope>
    <source>
        <strain evidence="4">APV1_HN</strain>
    </source>
</reference>
<keyword evidence="5" id="KW-1185">Reference proteome</keyword>
<evidence type="ECO:0000256" key="3">
    <source>
        <dbReference type="ARBA" id="ARBA00022844"/>
    </source>
</evidence>
<dbReference type="Pfam" id="PF01785">
    <property type="entry name" value="Closter_coat"/>
    <property type="match status" value="1"/>
</dbReference>
<dbReference type="GO" id="GO:0019028">
    <property type="term" value="C:viral capsid"/>
    <property type="evidence" value="ECO:0007669"/>
    <property type="project" value="UniProtKB-KW"/>
</dbReference>
<comment type="subcellular location">
    <subcellularLocation>
        <location evidence="1">Virion</location>
    </subcellularLocation>
</comment>
<accession>A0A0G2UG90</accession>
<keyword evidence="2 4" id="KW-0167">Capsid protein</keyword>